<dbReference type="InterPro" id="IPR001613">
    <property type="entry name" value="Flavin_amine_oxidase"/>
</dbReference>
<keyword evidence="3" id="KW-0964">Secreted</keyword>
<protein>
    <recommendedName>
        <fullName evidence="14">Amine oxidase</fullName>
        <ecNumber evidence="14">1.4.3.-</ecNumber>
    </recommendedName>
</protein>
<comment type="similarity">
    <text evidence="14">Belongs to the flavin monoamine oxidase family.</text>
</comment>
<feature type="binding site" evidence="13">
    <location>
        <position position="268"/>
    </location>
    <ligand>
        <name>FAD</name>
        <dbReference type="ChEBI" id="CHEBI:57692"/>
    </ligand>
</feature>
<dbReference type="Gene3D" id="1.10.405.10">
    <property type="entry name" value="Guanine Nucleotide Dissociation Inhibitor, domain 1"/>
    <property type="match status" value="1"/>
</dbReference>
<keyword evidence="8 14" id="KW-0560">Oxidoreductase</keyword>
<evidence type="ECO:0000256" key="12">
    <source>
        <dbReference type="ARBA" id="ARBA00047637"/>
    </source>
</evidence>
<feature type="binding site" evidence="13">
    <location>
        <position position="466"/>
    </location>
    <ligand>
        <name>FAD</name>
        <dbReference type="ChEBI" id="CHEBI:57692"/>
    </ligand>
</feature>
<feature type="domain" description="Amine oxidase" evidence="16">
    <location>
        <begin position="258"/>
        <end position="489"/>
    </location>
</feature>
<feature type="binding site" evidence="13">
    <location>
        <position position="114"/>
    </location>
    <ligand>
        <name>substrate</name>
    </ligand>
</feature>
<dbReference type="FunFam" id="3.50.50.60:FF:000450">
    <property type="entry name" value="Amine oxidase"/>
    <property type="match status" value="1"/>
</dbReference>
<dbReference type="InterPro" id="IPR002937">
    <property type="entry name" value="Amino_oxidase"/>
</dbReference>
<accession>A0A8C0JP36</accession>
<comment type="subcellular location">
    <subcellularLocation>
        <location evidence="2">Secreted</location>
    </subcellularLocation>
</comment>
<dbReference type="GO" id="GO:0090729">
    <property type="term" value="F:toxin activity"/>
    <property type="evidence" value="ECO:0007669"/>
    <property type="project" value="UniProtKB-KW"/>
</dbReference>
<dbReference type="GO" id="GO:0042742">
    <property type="term" value="P:defense response to bacterium"/>
    <property type="evidence" value="ECO:0007669"/>
    <property type="project" value="UniProtKB-KW"/>
</dbReference>
<gene>
    <name evidence="17" type="primary">LOC112642246</name>
</gene>
<comment type="cofactor">
    <cofactor evidence="1 14">
        <name>FAD</name>
        <dbReference type="ChEBI" id="CHEBI:57692"/>
    </cofactor>
</comment>
<evidence type="ECO:0000256" key="3">
    <source>
        <dbReference type="ARBA" id="ARBA00022525"/>
    </source>
</evidence>
<proteinExistence type="inferred from homology"/>
<dbReference type="InterPro" id="IPR036188">
    <property type="entry name" value="FAD/NAD-bd_sf"/>
</dbReference>
<evidence type="ECO:0000256" key="7">
    <source>
        <dbReference type="ARBA" id="ARBA00022827"/>
    </source>
</evidence>
<evidence type="ECO:0000256" key="11">
    <source>
        <dbReference type="ARBA" id="ARBA00023240"/>
    </source>
</evidence>
<evidence type="ECO:0000256" key="15">
    <source>
        <dbReference type="SAM" id="SignalP"/>
    </source>
</evidence>
<feature type="binding site" evidence="13">
    <location>
        <begin position="111"/>
        <end position="114"/>
    </location>
    <ligand>
        <name>FAD</name>
        <dbReference type="ChEBI" id="CHEBI:57692"/>
    </ligand>
</feature>
<dbReference type="GO" id="GO:0001716">
    <property type="term" value="F:L-amino-acid oxidase activity"/>
    <property type="evidence" value="ECO:0007669"/>
    <property type="project" value="UniProtKB-EC"/>
</dbReference>
<evidence type="ECO:0000313" key="18">
    <source>
        <dbReference type="Proteomes" id="UP000694391"/>
    </source>
</evidence>
<feature type="binding site" evidence="13">
    <location>
        <position position="381"/>
    </location>
    <ligand>
        <name>substrate</name>
    </ligand>
</feature>
<dbReference type="Gene3D" id="3.50.50.60">
    <property type="entry name" value="FAD/NAD(P)-binding domain"/>
    <property type="match status" value="1"/>
</dbReference>
<feature type="chain" id="PRO_5034527815" description="Amine oxidase" evidence="15">
    <location>
        <begin position="27"/>
        <end position="507"/>
    </location>
</feature>
<organism evidence="17 18">
    <name type="scientific">Canis lupus dingo</name>
    <name type="common">dingo</name>
    <dbReference type="NCBI Taxonomy" id="286419"/>
    <lineage>
        <taxon>Eukaryota</taxon>
        <taxon>Metazoa</taxon>
        <taxon>Chordata</taxon>
        <taxon>Craniata</taxon>
        <taxon>Vertebrata</taxon>
        <taxon>Euteleostomi</taxon>
        <taxon>Mammalia</taxon>
        <taxon>Eutheria</taxon>
        <taxon>Laurasiatheria</taxon>
        <taxon>Carnivora</taxon>
        <taxon>Caniformia</taxon>
        <taxon>Canidae</taxon>
        <taxon>Canis</taxon>
    </lineage>
</organism>
<dbReference type="Pfam" id="PF01593">
    <property type="entry name" value="Amino_oxidase"/>
    <property type="match status" value="2"/>
</dbReference>
<dbReference type="PANTHER" id="PTHR10742:SF355">
    <property type="entry name" value="AMINE OXIDASE"/>
    <property type="match status" value="1"/>
</dbReference>
<dbReference type="SUPFAM" id="SSF51905">
    <property type="entry name" value="FAD/NAD(P)-binding domain"/>
    <property type="match status" value="1"/>
</dbReference>
<dbReference type="PRINTS" id="PR00757">
    <property type="entry name" value="AMINEOXDASEF"/>
</dbReference>
<feature type="binding site" evidence="13">
    <location>
        <position position="68"/>
    </location>
    <ligand>
        <name>FAD</name>
        <dbReference type="ChEBI" id="CHEBI:57692"/>
    </ligand>
</feature>
<dbReference type="InterPro" id="IPR050281">
    <property type="entry name" value="Flavin_monoamine_oxidase"/>
</dbReference>
<reference evidence="17" key="2">
    <citation type="submission" date="2025-09" db="UniProtKB">
        <authorList>
            <consortium name="Ensembl"/>
        </authorList>
    </citation>
    <scope>IDENTIFICATION</scope>
</reference>
<keyword evidence="10" id="KW-1015">Disulfide bond</keyword>
<evidence type="ECO:0000256" key="6">
    <source>
        <dbReference type="ARBA" id="ARBA00022656"/>
    </source>
</evidence>
<keyword evidence="9" id="KW-0044">Antibiotic</keyword>
<evidence type="ECO:0000259" key="16">
    <source>
        <dbReference type="Pfam" id="PF01593"/>
    </source>
</evidence>
<comment type="catalytic activity">
    <reaction evidence="12">
        <text>an L-alpha-amino acid + O2 + H2O = a 2-oxocarboxylate + H2O2 + NH4(+)</text>
        <dbReference type="Rhea" id="RHEA:13781"/>
        <dbReference type="ChEBI" id="CHEBI:15377"/>
        <dbReference type="ChEBI" id="CHEBI:15379"/>
        <dbReference type="ChEBI" id="CHEBI:16240"/>
        <dbReference type="ChEBI" id="CHEBI:28938"/>
        <dbReference type="ChEBI" id="CHEBI:35179"/>
        <dbReference type="ChEBI" id="CHEBI:59869"/>
        <dbReference type="EC" id="1.4.3.2"/>
    </reaction>
</comment>
<evidence type="ECO:0000256" key="10">
    <source>
        <dbReference type="ARBA" id="ARBA00023157"/>
    </source>
</evidence>
<dbReference type="PANTHER" id="PTHR10742">
    <property type="entry name" value="FLAVIN MONOAMINE OXIDASE"/>
    <property type="match status" value="1"/>
</dbReference>
<keyword evidence="6" id="KW-0800">Toxin</keyword>
<evidence type="ECO:0000256" key="8">
    <source>
        <dbReference type="ARBA" id="ARBA00023002"/>
    </source>
</evidence>
<keyword evidence="4" id="KW-0929">Antimicrobial</keyword>
<sequence>MSCRVMAKMKGILILGLFLATPSCLGYFEDLVKCFQDPEYESILVTAQEGLHTSPLTKRVIVVGAGMSGLAAAKALQDAGHQVTILEASNHVGGRVVTFRNEKEGWYHELGPMRIPKSHRLVHTYVKKLGLKLNKFIQYDDNTWHLINGQRYRTREVKDNPEVLGYSVDPVEKGKGPTNLFYQSIAKAPAKVPSNVLGPPSGASTSLQAYLLKEGALSEGAVKMIGTLMNEDSGYYKSFLESLRSSFIFSNSDNSSLKPDTIRLGSKVETVVRDGPTVQVSYRVGKHSSRLYTLTADFVIITASAKATHLITFKPLLSPDKMEALRLVHYTSATKVALVCEELFWEQDGIRGGFSITDRPSRHIYYPSHSFPQGKGILLAYTVDDDSRFFTSMTHEQMEDVVLEDVAALHQIPKDKLRRMCPSSVIKRWSLDPFTMGAFAEFTPYQFTDYSQELFKPEGRIHFAGEHTSMPHGWIDTAIKSGLQAARNIQAAVDEEATGKQTTFTYS</sequence>
<name>A0A8C0JP36_CANLU</name>
<dbReference type="Ensembl" id="ENSCAFT00020002938.1">
    <property type="protein sequence ID" value="ENSCAFP00020002540.1"/>
    <property type="gene ID" value="ENSCAFG00020002137.1"/>
</dbReference>
<evidence type="ECO:0000256" key="14">
    <source>
        <dbReference type="RuleBase" id="RU362067"/>
    </source>
</evidence>
<keyword evidence="18" id="KW-1185">Reference proteome</keyword>
<keyword evidence="7 14" id="KW-0274">FAD</keyword>
<reference evidence="17" key="1">
    <citation type="submission" date="2025-08" db="UniProtKB">
        <authorList>
            <consortium name="Ensembl"/>
        </authorList>
    </citation>
    <scope>IDENTIFICATION</scope>
</reference>
<dbReference type="GO" id="GO:0009063">
    <property type="term" value="P:amino acid catabolic process"/>
    <property type="evidence" value="ECO:0007669"/>
    <property type="project" value="TreeGrafter"/>
</dbReference>
<evidence type="ECO:0000256" key="1">
    <source>
        <dbReference type="ARBA" id="ARBA00001974"/>
    </source>
</evidence>
<dbReference type="Proteomes" id="UP000694391">
    <property type="component" value="Unplaced"/>
</dbReference>
<keyword evidence="15" id="KW-0732">Signal</keyword>
<evidence type="ECO:0000256" key="5">
    <source>
        <dbReference type="ARBA" id="ARBA00022630"/>
    </source>
</evidence>
<dbReference type="GO" id="GO:0005576">
    <property type="term" value="C:extracellular region"/>
    <property type="evidence" value="ECO:0007669"/>
    <property type="project" value="UniProtKB-SubCell"/>
</dbReference>
<keyword evidence="11" id="KW-1199">Hemostasis impairing toxin</keyword>
<dbReference type="SUPFAM" id="SSF54373">
    <property type="entry name" value="FAD-linked reductases, C-terminal domain"/>
    <property type="match status" value="1"/>
</dbReference>
<feature type="binding site" evidence="13">
    <location>
        <begin position="87"/>
        <end position="88"/>
    </location>
    <ligand>
        <name>FAD</name>
        <dbReference type="ChEBI" id="CHEBI:57692"/>
    </ligand>
</feature>
<feature type="domain" description="Amine oxidase" evidence="16">
    <location>
        <begin position="67"/>
        <end position="249"/>
    </location>
</feature>
<evidence type="ECO:0000313" key="17">
    <source>
        <dbReference type="Ensembl" id="ENSCAFP00020002540.1"/>
    </source>
</evidence>
<evidence type="ECO:0000256" key="9">
    <source>
        <dbReference type="ARBA" id="ARBA00023022"/>
    </source>
</evidence>
<feature type="signal peptide" evidence="15">
    <location>
        <begin position="1"/>
        <end position="26"/>
    </location>
</feature>
<dbReference type="EC" id="1.4.3.-" evidence="14"/>
<keyword evidence="5 14" id="KW-0285">Flavoprotein</keyword>
<evidence type="ECO:0000256" key="4">
    <source>
        <dbReference type="ARBA" id="ARBA00022529"/>
    </source>
</evidence>
<dbReference type="GeneTree" id="ENSGT00940000160928"/>
<evidence type="ECO:0000256" key="2">
    <source>
        <dbReference type="ARBA" id="ARBA00004613"/>
    </source>
</evidence>
<evidence type="ECO:0000256" key="13">
    <source>
        <dbReference type="PIRSR" id="PIRSR601613-1"/>
    </source>
</evidence>
<dbReference type="Gene3D" id="3.90.660.10">
    <property type="match status" value="1"/>
</dbReference>
<dbReference type="AlphaFoldDB" id="A0A8C0JP36"/>